<dbReference type="EMBL" id="JASSZA010000005">
    <property type="protein sequence ID" value="KAK2110298.1"/>
    <property type="molecule type" value="Genomic_DNA"/>
</dbReference>
<feature type="disulfide bond" evidence="3">
    <location>
        <begin position="216"/>
        <end position="228"/>
    </location>
</feature>
<evidence type="ECO:0000313" key="7">
    <source>
        <dbReference type="Proteomes" id="UP001266305"/>
    </source>
</evidence>
<feature type="domain" description="Laminin EGF-like" evidence="5">
    <location>
        <begin position="216"/>
        <end position="261"/>
    </location>
</feature>
<dbReference type="Gene3D" id="2.10.25.10">
    <property type="entry name" value="Laminin"/>
    <property type="match status" value="1"/>
</dbReference>
<feature type="disulfide bond" evidence="3">
    <location>
        <begin position="237"/>
        <end position="246"/>
    </location>
</feature>
<evidence type="ECO:0000256" key="2">
    <source>
        <dbReference type="ARBA" id="ARBA00023292"/>
    </source>
</evidence>
<dbReference type="SUPFAM" id="SSF57196">
    <property type="entry name" value="EGF/Laminin"/>
    <property type="match status" value="1"/>
</dbReference>
<comment type="caution">
    <text evidence="3">Lacks conserved residue(s) required for the propagation of feature annotation.</text>
</comment>
<dbReference type="SMART" id="SM00180">
    <property type="entry name" value="EGF_Lam"/>
    <property type="match status" value="1"/>
</dbReference>
<feature type="region of interest" description="Disordered" evidence="4">
    <location>
        <begin position="26"/>
        <end position="55"/>
    </location>
</feature>
<name>A0ABQ9VLQ5_SAGOE</name>
<dbReference type="CDD" id="cd00055">
    <property type="entry name" value="EGF_Lam"/>
    <property type="match status" value="1"/>
</dbReference>
<gene>
    <name evidence="6" type="primary">LAMA5_4</name>
    <name evidence="6" type="ORF">P7K49_010044</name>
</gene>
<protein>
    <submittedName>
        <fullName evidence="6">Laminin subunit alpha-5</fullName>
    </submittedName>
</protein>
<keyword evidence="2 3" id="KW-0424">Laminin EGF-like domain</keyword>
<dbReference type="PROSITE" id="PS50027">
    <property type="entry name" value="EGF_LAM_2"/>
    <property type="match status" value="1"/>
</dbReference>
<dbReference type="PANTHER" id="PTHR10574">
    <property type="entry name" value="NETRIN/LAMININ-RELATED"/>
    <property type="match status" value="1"/>
</dbReference>
<evidence type="ECO:0000256" key="3">
    <source>
        <dbReference type="PROSITE-ProRule" id="PRU00460"/>
    </source>
</evidence>
<keyword evidence="7" id="KW-1185">Reference proteome</keyword>
<evidence type="ECO:0000313" key="6">
    <source>
        <dbReference type="EMBL" id="KAK2110298.1"/>
    </source>
</evidence>
<proteinExistence type="predicted"/>
<dbReference type="Pfam" id="PF00053">
    <property type="entry name" value="EGF_laminin"/>
    <property type="match status" value="1"/>
</dbReference>
<dbReference type="InterPro" id="IPR050440">
    <property type="entry name" value="Laminin/Netrin_ECM"/>
</dbReference>
<evidence type="ECO:0000259" key="5">
    <source>
        <dbReference type="PROSITE" id="PS50027"/>
    </source>
</evidence>
<keyword evidence="1 3" id="KW-1015">Disulfide bond</keyword>
<dbReference type="Proteomes" id="UP001266305">
    <property type="component" value="Unassembled WGS sequence"/>
</dbReference>
<evidence type="ECO:0000256" key="4">
    <source>
        <dbReference type="SAM" id="MobiDB-lite"/>
    </source>
</evidence>
<evidence type="ECO:0000256" key="1">
    <source>
        <dbReference type="ARBA" id="ARBA00023157"/>
    </source>
</evidence>
<accession>A0ABQ9VLQ5</accession>
<dbReference type="PANTHER" id="PTHR10574:SF197">
    <property type="entry name" value="LAMININ SUBUNIT BETA-1 ISOFORM X1"/>
    <property type="match status" value="1"/>
</dbReference>
<organism evidence="6 7">
    <name type="scientific">Saguinus oedipus</name>
    <name type="common">Cotton-top tamarin</name>
    <name type="synonym">Oedipomidas oedipus</name>
    <dbReference type="NCBI Taxonomy" id="9490"/>
    <lineage>
        <taxon>Eukaryota</taxon>
        <taxon>Metazoa</taxon>
        <taxon>Chordata</taxon>
        <taxon>Craniata</taxon>
        <taxon>Vertebrata</taxon>
        <taxon>Euteleostomi</taxon>
        <taxon>Mammalia</taxon>
        <taxon>Eutheria</taxon>
        <taxon>Euarchontoglires</taxon>
        <taxon>Primates</taxon>
        <taxon>Haplorrhini</taxon>
        <taxon>Platyrrhini</taxon>
        <taxon>Cebidae</taxon>
        <taxon>Callitrichinae</taxon>
        <taxon>Saguinus</taxon>
    </lineage>
</organism>
<sequence>MVLLPPPQPIVLRDCQVLPLPPGLPLTHAQDLTPATSPTRPQPRPPTAVDPDAEPTLLREPQATVVFTTHVPSLGRYAFLLHGYQPAHPTFPVEVLINAGRVWQGHANASFCPHGYGCRTLVVCEGQVLLDVTHSELTVTLRVPEGRWLWLDYVLVVPENAYSSGYLREEPLDKSYDFISHCAAQGYHISPSSSPLFCRNAAASLSLFYNNGARPCGCHEVGATGPTCEPFGGQCPCRAHVIGRDCSRCATGYWGFPHCRREYPSPGVPSGGEMVLEPKVDGATRKQGTEVRRMSGAGRAVLPPHLQAWAQDRLQGPAGGPRP</sequence>
<dbReference type="InterPro" id="IPR002049">
    <property type="entry name" value="LE_dom"/>
</dbReference>
<comment type="caution">
    <text evidence="6">The sequence shown here is derived from an EMBL/GenBank/DDBJ whole genome shotgun (WGS) entry which is preliminary data.</text>
</comment>
<feature type="disulfide bond" evidence="3">
    <location>
        <begin position="218"/>
        <end position="235"/>
    </location>
</feature>
<dbReference type="PROSITE" id="PS01248">
    <property type="entry name" value="EGF_LAM_1"/>
    <property type="match status" value="1"/>
</dbReference>
<reference evidence="6 7" key="1">
    <citation type="submission" date="2023-05" db="EMBL/GenBank/DDBJ databases">
        <title>B98-5 Cell Line De Novo Hybrid Assembly: An Optical Mapping Approach.</title>
        <authorList>
            <person name="Kananen K."/>
            <person name="Auerbach J.A."/>
            <person name="Kautto E."/>
            <person name="Blachly J.S."/>
        </authorList>
    </citation>
    <scope>NUCLEOTIDE SEQUENCE [LARGE SCALE GENOMIC DNA]</scope>
    <source>
        <strain evidence="6">B95-8</strain>
        <tissue evidence="6">Cell line</tissue>
    </source>
</reference>